<comment type="caution">
    <text evidence="2">The sequence shown here is derived from an EMBL/GenBank/DDBJ whole genome shotgun (WGS) entry which is preliminary data.</text>
</comment>
<dbReference type="InterPro" id="IPR024344">
    <property type="entry name" value="MDMPI_metal-binding"/>
</dbReference>
<evidence type="ECO:0000259" key="1">
    <source>
        <dbReference type="Pfam" id="PF11716"/>
    </source>
</evidence>
<dbReference type="Gene3D" id="3.30.1050.20">
    <property type="match status" value="1"/>
</dbReference>
<accession>A0A7K0CHD4</accession>
<evidence type="ECO:0000313" key="3">
    <source>
        <dbReference type="Proteomes" id="UP000466345"/>
    </source>
</evidence>
<proteinExistence type="predicted"/>
<organism evidence="2 3">
    <name type="scientific">Streptomyces smaragdinus</name>
    <dbReference type="NCBI Taxonomy" id="2585196"/>
    <lineage>
        <taxon>Bacteria</taxon>
        <taxon>Bacillati</taxon>
        <taxon>Actinomycetota</taxon>
        <taxon>Actinomycetes</taxon>
        <taxon>Kitasatosporales</taxon>
        <taxon>Streptomycetaceae</taxon>
        <taxon>Streptomyces</taxon>
    </lineage>
</organism>
<sequence length="231" mass="24775">MIPDIARDLALLRDSTDRLVTAAARLDDAALAAPSRLPGWTRGHVLTHLARNADALVNVLTGLPMYPSAEARDADIEAGAPRPLTAQLADLRETAGKLDVTFGSLTPDGWAGRCELRNGVTDVRARIPFRRLQETELHHVDLDTGYTLEQVPMEFLGQEIDFLTRRFSGNDTVPALALTAADGRTWRTGRDEGEPLRVTGEAPALMGWLAGRTAGGGVTADGADLPVLPPL</sequence>
<dbReference type="InterPro" id="IPR036527">
    <property type="entry name" value="SCP2_sterol-bd_dom_sf"/>
</dbReference>
<dbReference type="SUPFAM" id="SSF55718">
    <property type="entry name" value="SCP-like"/>
    <property type="match status" value="1"/>
</dbReference>
<dbReference type="Pfam" id="PF11716">
    <property type="entry name" value="MDMPI_N"/>
    <property type="match status" value="1"/>
</dbReference>
<dbReference type="InterPro" id="IPR034660">
    <property type="entry name" value="DinB/YfiT-like"/>
</dbReference>
<dbReference type="SUPFAM" id="SSF109854">
    <property type="entry name" value="DinB/YfiT-like putative metalloenzymes"/>
    <property type="match status" value="1"/>
</dbReference>
<evidence type="ECO:0000313" key="2">
    <source>
        <dbReference type="EMBL" id="MQY12412.1"/>
    </source>
</evidence>
<feature type="domain" description="Mycothiol-dependent maleylpyruvate isomerase metal-binding" evidence="1">
    <location>
        <begin position="12"/>
        <end position="142"/>
    </location>
</feature>
<dbReference type="AlphaFoldDB" id="A0A7K0CHD4"/>
<protein>
    <recommendedName>
        <fullName evidence="1">Mycothiol-dependent maleylpyruvate isomerase metal-binding domain-containing protein</fullName>
    </recommendedName>
</protein>
<dbReference type="InterPro" id="IPR017517">
    <property type="entry name" value="Maleyloyr_isom"/>
</dbReference>
<gene>
    <name evidence="2" type="ORF">SRB5_25450</name>
</gene>
<dbReference type="Gene3D" id="1.20.120.450">
    <property type="entry name" value="dinb family like domain"/>
    <property type="match status" value="1"/>
</dbReference>
<dbReference type="EMBL" id="WEGJ01000006">
    <property type="protein sequence ID" value="MQY12412.1"/>
    <property type="molecule type" value="Genomic_DNA"/>
</dbReference>
<dbReference type="Proteomes" id="UP000466345">
    <property type="component" value="Unassembled WGS sequence"/>
</dbReference>
<keyword evidence="3" id="KW-1185">Reference proteome</keyword>
<name>A0A7K0CHD4_9ACTN</name>
<dbReference type="GO" id="GO:0046872">
    <property type="term" value="F:metal ion binding"/>
    <property type="evidence" value="ECO:0007669"/>
    <property type="project" value="InterPro"/>
</dbReference>
<reference evidence="2 3" key="1">
    <citation type="submission" date="2019-10" db="EMBL/GenBank/DDBJ databases">
        <title>Streptomyces smaragdinus sp. nov. and Streptomyces fabii sp. nov., isolated from the gut of fungus growing-termite Macrotermes natalensis.</title>
        <authorList>
            <person name="Schwitalla J."/>
            <person name="Benndorf R."/>
            <person name="Martin K."/>
            <person name="De Beer W."/>
            <person name="Kaster A.-K."/>
            <person name="Vollmers J."/>
            <person name="Poulsen M."/>
            <person name="Beemelmanns C."/>
        </authorList>
    </citation>
    <scope>NUCLEOTIDE SEQUENCE [LARGE SCALE GENOMIC DNA]</scope>
    <source>
        <strain evidence="2 3">RB5</strain>
    </source>
</reference>
<dbReference type="NCBIfam" id="TIGR03083">
    <property type="entry name" value="maleylpyruvate isomerase family mycothiol-dependent enzyme"/>
    <property type="match status" value="1"/>
</dbReference>